<dbReference type="InterPro" id="IPR029016">
    <property type="entry name" value="GAF-like_dom_sf"/>
</dbReference>
<dbReference type="Pfam" id="PF09339">
    <property type="entry name" value="HTH_IclR"/>
    <property type="match status" value="1"/>
</dbReference>
<dbReference type="PROSITE" id="PS51078">
    <property type="entry name" value="ICLR_ED"/>
    <property type="match status" value="1"/>
</dbReference>
<keyword evidence="2" id="KW-0238">DNA-binding</keyword>
<dbReference type="PROSITE" id="PS51077">
    <property type="entry name" value="HTH_ICLR"/>
    <property type="match status" value="1"/>
</dbReference>
<keyword evidence="8" id="KW-1185">Reference proteome</keyword>
<evidence type="ECO:0000259" key="6">
    <source>
        <dbReference type="PROSITE" id="PS51078"/>
    </source>
</evidence>
<sequence length="282" mass="30753">MTADDDKHGPHGVIERVLAVLAAFEGTTGSLTVAGIAQRAELPVSTTYRIVASLEGWGALRKGSDGRYQIGFRLWSLGQQAGRRLRDRAHPFLQDLFDLTHENVHLAIRDGLYSLYIDKVYNSRKLPIVSRIGGRLPLHATAVGRVLLAAQPDWFVDAYLARELESPTPSTVTDPAELAEIIHTVRREGMSVTYEQMRLGAISLAAPIVYEEETVASVALVFDISQAGEIERLRPAVKGTADKISRAMRGGSAGAVMRRVPPPAPDRFSGGEKSRLHAADPR</sequence>
<evidence type="ECO:0000256" key="4">
    <source>
        <dbReference type="SAM" id="MobiDB-lite"/>
    </source>
</evidence>
<feature type="compositionally biased region" description="Basic and acidic residues" evidence="4">
    <location>
        <begin position="269"/>
        <end position="282"/>
    </location>
</feature>
<evidence type="ECO:0000256" key="3">
    <source>
        <dbReference type="ARBA" id="ARBA00023163"/>
    </source>
</evidence>
<evidence type="ECO:0000259" key="5">
    <source>
        <dbReference type="PROSITE" id="PS51077"/>
    </source>
</evidence>
<evidence type="ECO:0000313" key="8">
    <source>
        <dbReference type="Proteomes" id="UP001351900"/>
    </source>
</evidence>
<feature type="domain" description="IclR-ED" evidence="6">
    <location>
        <begin position="73"/>
        <end position="250"/>
    </location>
</feature>
<dbReference type="InterPro" id="IPR036390">
    <property type="entry name" value="WH_DNA-bd_sf"/>
</dbReference>
<dbReference type="PANTHER" id="PTHR30136">
    <property type="entry name" value="HELIX-TURN-HELIX TRANSCRIPTIONAL REGULATOR, ICLR FAMILY"/>
    <property type="match status" value="1"/>
</dbReference>
<dbReference type="Gene3D" id="3.30.450.40">
    <property type="match status" value="1"/>
</dbReference>
<dbReference type="Gene3D" id="1.10.10.10">
    <property type="entry name" value="Winged helix-like DNA-binding domain superfamily/Winged helix DNA-binding domain"/>
    <property type="match status" value="1"/>
</dbReference>
<dbReference type="RefSeq" id="WP_331792213.1">
    <property type="nucleotide sequence ID" value="NZ_BAAAUO010000001.1"/>
</dbReference>
<evidence type="ECO:0000313" key="7">
    <source>
        <dbReference type="EMBL" id="MEF2256095.1"/>
    </source>
</evidence>
<dbReference type="InterPro" id="IPR036388">
    <property type="entry name" value="WH-like_DNA-bd_sf"/>
</dbReference>
<dbReference type="SMART" id="SM00346">
    <property type="entry name" value="HTH_ICLR"/>
    <property type="match status" value="1"/>
</dbReference>
<comment type="caution">
    <text evidence="7">The sequence shown here is derived from an EMBL/GenBank/DDBJ whole genome shotgun (WGS) entry which is preliminary data.</text>
</comment>
<dbReference type="EMBL" id="JAZHOV010000008">
    <property type="protein sequence ID" value="MEF2256095.1"/>
    <property type="molecule type" value="Genomic_DNA"/>
</dbReference>
<dbReference type="PANTHER" id="PTHR30136:SF24">
    <property type="entry name" value="HTH-TYPE TRANSCRIPTIONAL REPRESSOR ALLR"/>
    <property type="match status" value="1"/>
</dbReference>
<reference evidence="7 8" key="1">
    <citation type="submission" date="2024-01" db="EMBL/GenBank/DDBJ databases">
        <title>the genome sequence of strain Microbacterium schleiferi NBRC 15075.</title>
        <authorList>
            <person name="Ding Y."/>
            <person name="Zhang G."/>
        </authorList>
    </citation>
    <scope>NUCLEOTIDE SEQUENCE [LARGE SCALE GENOMIC DNA]</scope>
    <source>
        <strain evidence="7 8">NBRC 15075</strain>
    </source>
</reference>
<dbReference type="SUPFAM" id="SSF46785">
    <property type="entry name" value="Winged helix' DNA-binding domain"/>
    <property type="match status" value="1"/>
</dbReference>
<keyword evidence="3" id="KW-0804">Transcription</keyword>
<dbReference type="InterPro" id="IPR014757">
    <property type="entry name" value="Tscrpt_reg_IclR_C"/>
</dbReference>
<proteinExistence type="predicted"/>
<name>A0ABU7V8S8_9MICO</name>
<feature type="domain" description="HTH iclR-type" evidence="5">
    <location>
        <begin position="11"/>
        <end position="72"/>
    </location>
</feature>
<dbReference type="Proteomes" id="UP001351900">
    <property type="component" value="Unassembled WGS sequence"/>
</dbReference>
<accession>A0ABU7V8S8</accession>
<gene>
    <name evidence="7" type="ORF">V2V91_13275</name>
</gene>
<dbReference type="Pfam" id="PF01614">
    <property type="entry name" value="IclR_C"/>
    <property type="match status" value="1"/>
</dbReference>
<protein>
    <submittedName>
        <fullName evidence="7">IclR family transcriptional regulator</fullName>
    </submittedName>
</protein>
<dbReference type="InterPro" id="IPR050707">
    <property type="entry name" value="HTH_MetabolicPath_Reg"/>
</dbReference>
<evidence type="ECO:0000256" key="2">
    <source>
        <dbReference type="ARBA" id="ARBA00023125"/>
    </source>
</evidence>
<keyword evidence="1" id="KW-0805">Transcription regulation</keyword>
<dbReference type="SUPFAM" id="SSF55781">
    <property type="entry name" value="GAF domain-like"/>
    <property type="match status" value="1"/>
</dbReference>
<organism evidence="7 8">
    <name type="scientific">Microbacterium schleiferi</name>
    <dbReference type="NCBI Taxonomy" id="69362"/>
    <lineage>
        <taxon>Bacteria</taxon>
        <taxon>Bacillati</taxon>
        <taxon>Actinomycetota</taxon>
        <taxon>Actinomycetes</taxon>
        <taxon>Micrococcales</taxon>
        <taxon>Microbacteriaceae</taxon>
        <taxon>Microbacterium</taxon>
    </lineage>
</organism>
<evidence type="ECO:0000256" key="1">
    <source>
        <dbReference type="ARBA" id="ARBA00023015"/>
    </source>
</evidence>
<feature type="region of interest" description="Disordered" evidence="4">
    <location>
        <begin position="250"/>
        <end position="282"/>
    </location>
</feature>
<dbReference type="InterPro" id="IPR005471">
    <property type="entry name" value="Tscrpt_reg_IclR_N"/>
</dbReference>